<name>A0ABS7Q8G2_9ACTN</name>
<evidence type="ECO:0000259" key="3">
    <source>
        <dbReference type="PROSITE" id="PS51186"/>
    </source>
</evidence>
<dbReference type="InterPro" id="IPR000182">
    <property type="entry name" value="GNAT_dom"/>
</dbReference>
<sequence>MQPPMPISDQPHDPAAAAHPLDNATWAALSGPHRHLAEVVGMAARYRADVAPFVALADPADPQAWADAAKLIGPGGGFTLAGVFPPPDGWAAREPLPGVQMVATAALQDLEDSEVRRLGPADVPEMLDLVARTRPGPFLPRTVEMGAYYGVRDGGDGGRLVAMAGERIRLPGWTEISAVCTDEGYRGRGLAGRLVRHVATGVRARGATPFLHAAAVNTGAIRLYEALGFTLRRTTLFQGLRVPGTAQAGLG</sequence>
<dbReference type="Proteomes" id="UP000778578">
    <property type="component" value="Unassembled WGS sequence"/>
</dbReference>
<organism evidence="4 5">
    <name type="scientific">Actinacidiphila acidipaludis</name>
    <dbReference type="NCBI Taxonomy" id="2873382"/>
    <lineage>
        <taxon>Bacteria</taxon>
        <taxon>Bacillati</taxon>
        <taxon>Actinomycetota</taxon>
        <taxon>Actinomycetes</taxon>
        <taxon>Kitasatosporales</taxon>
        <taxon>Streptomycetaceae</taxon>
        <taxon>Actinacidiphila</taxon>
    </lineage>
</organism>
<dbReference type="InterPro" id="IPR016181">
    <property type="entry name" value="Acyl_CoA_acyltransferase"/>
</dbReference>
<feature type="domain" description="N-acetyltransferase" evidence="3">
    <location>
        <begin position="113"/>
        <end position="247"/>
    </location>
</feature>
<keyword evidence="2" id="KW-0012">Acyltransferase</keyword>
<gene>
    <name evidence="4" type="ORF">K7862_15290</name>
</gene>
<dbReference type="PROSITE" id="PS51186">
    <property type="entry name" value="GNAT"/>
    <property type="match status" value="1"/>
</dbReference>
<dbReference type="InterPro" id="IPR013653">
    <property type="entry name" value="GCN5-like_dom"/>
</dbReference>
<dbReference type="InterPro" id="IPR050680">
    <property type="entry name" value="YpeA/RimI_acetyltransf"/>
</dbReference>
<dbReference type="PANTHER" id="PTHR43420:SF3">
    <property type="entry name" value="N-ACETYLTRANSFERASE DOMAIN-CONTAINING PROTEIN"/>
    <property type="match status" value="1"/>
</dbReference>
<evidence type="ECO:0000256" key="1">
    <source>
        <dbReference type="ARBA" id="ARBA00022679"/>
    </source>
</evidence>
<keyword evidence="5" id="KW-1185">Reference proteome</keyword>
<dbReference type="Gene3D" id="3.40.630.30">
    <property type="match status" value="1"/>
</dbReference>
<evidence type="ECO:0000313" key="5">
    <source>
        <dbReference type="Proteomes" id="UP000778578"/>
    </source>
</evidence>
<accession>A0ABS7Q8G2</accession>
<reference evidence="4 5" key="1">
    <citation type="submission" date="2021-08" db="EMBL/GenBank/DDBJ databases">
        <title>WGS of actinomycetes from Thailand.</title>
        <authorList>
            <person name="Thawai C."/>
        </authorList>
    </citation>
    <scope>NUCLEOTIDE SEQUENCE [LARGE SCALE GENOMIC DNA]</scope>
    <source>
        <strain evidence="4 5">PLK6-54</strain>
    </source>
</reference>
<keyword evidence="1" id="KW-0808">Transferase</keyword>
<protein>
    <submittedName>
        <fullName evidence="4">GNAT family N-acetyltransferase</fullName>
    </submittedName>
</protein>
<comment type="caution">
    <text evidence="4">The sequence shown here is derived from an EMBL/GenBank/DDBJ whole genome shotgun (WGS) entry which is preliminary data.</text>
</comment>
<dbReference type="EMBL" id="JAINZZ010000016">
    <property type="protein sequence ID" value="MBY8878989.1"/>
    <property type="molecule type" value="Genomic_DNA"/>
</dbReference>
<evidence type="ECO:0000256" key="2">
    <source>
        <dbReference type="ARBA" id="ARBA00023315"/>
    </source>
</evidence>
<evidence type="ECO:0000313" key="4">
    <source>
        <dbReference type="EMBL" id="MBY8878989.1"/>
    </source>
</evidence>
<dbReference type="Pfam" id="PF08445">
    <property type="entry name" value="FR47"/>
    <property type="match status" value="1"/>
</dbReference>
<dbReference type="CDD" id="cd04301">
    <property type="entry name" value="NAT_SF"/>
    <property type="match status" value="1"/>
</dbReference>
<proteinExistence type="predicted"/>
<dbReference type="PANTHER" id="PTHR43420">
    <property type="entry name" value="ACETYLTRANSFERASE"/>
    <property type="match status" value="1"/>
</dbReference>
<dbReference type="SUPFAM" id="SSF55729">
    <property type="entry name" value="Acyl-CoA N-acyltransferases (Nat)"/>
    <property type="match status" value="1"/>
</dbReference>